<comment type="caution">
    <text evidence="2">The sequence shown here is derived from an EMBL/GenBank/DDBJ whole genome shotgun (WGS) entry which is preliminary data.</text>
</comment>
<dbReference type="Proteomes" id="UP000626109">
    <property type="component" value="Unassembled WGS sequence"/>
</dbReference>
<gene>
    <name evidence="2" type="ORF">PGLA2088_LOCUS25378</name>
</gene>
<evidence type="ECO:0000313" key="3">
    <source>
        <dbReference type="Proteomes" id="UP000626109"/>
    </source>
</evidence>
<dbReference type="EMBL" id="CAJNNW010026716">
    <property type="protein sequence ID" value="CAE8687234.1"/>
    <property type="molecule type" value="Genomic_DNA"/>
</dbReference>
<feature type="region of interest" description="Disordered" evidence="1">
    <location>
        <begin position="117"/>
        <end position="142"/>
    </location>
</feature>
<evidence type="ECO:0000313" key="2">
    <source>
        <dbReference type="EMBL" id="CAE8687234.1"/>
    </source>
</evidence>
<protein>
    <submittedName>
        <fullName evidence="2">Uncharacterized protein</fullName>
    </submittedName>
</protein>
<feature type="region of interest" description="Disordered" evidence="1">
    <location>
        <begin position="79"/>
        <end position="105"/>
    </location>
</feature>
<reference evidence="2" key="1">
    <citation type="submission" date="2021-02" db="EMBL/GenBank/DDBJ databases">
        <authorList>
            <person name="Dougan E. K."/>
            <person name="Rhodes N."/>
            <person name="Thang M."/>
            <person name="Chan C."/>
        </authorList>
    </citation>
    <scope>NUCLEOTIDE SEQUENCE</scope>
</reference>
<dbReference type="AlphaFoldDB" id="A0A813JYI0"/>
<proteinExistence type="predicted"/>
<organism evidence="2 3">
    <name type="scientific">Polarella glacialis</name>
    <name type="common">Dinoflagellate</name>
    <dbReference type="NCBI Taxonomy" id="89957"/>
    <lineage>
        <taxon>Eukaryota</taxon>
        <taxon>Sar</taxon>
        <taxon>Alveolata</taxon>
        <taxon>Dinophyceae</taxon>
        <taxon>Suessiales</taxon>
        <taxon>Suessiaceae</taxon>
        <taxon>Polarella</taxon>
    </lineage>
</organism>
<feature type="compositionally biased region" description="Basic and acidic residues" evidence="1">
    <location>
        <begin position="85"/>
        <end position="105"/>
    </location>
</feature>
<accession>A0A813JYI0</accession>
<name>A0A813JYI0_POLGL</name>
<evidence type="ECO:0000256" key="1">
    <source>
        <dbReference type="SAM" id="MobiDB-lite"/>
    </source>
</evidence>
<sequence>MSETELPGGAAGMSEATCIDPYGGTIQGDAVIAEAANEIKFAGSTQTIAAAGKREVAKTHGGFHEADTPMEVEFSGLASNVTSRKKTDETSQDVKEHQLAMEGSKREACKLYEEVDWGDEESGGQDVPEQDAGVSSEGGATGDIASAKQAENAGRILKQLYDSLARACHAVEQVWSQIERGME</sequence>